<dbReference type="STRING" id="1220924.W2S6R0"/>
<evidence type="ECO:0000256" key="3">
    <source>
        <dbReference type="ARBA" id="ARBA00022729"/>
    </source>
</evidence>
<dbReference type="VEuPathDB" id="FungiDB:HMPREF1541_02783"/>
<feature type="domain" description="WSC" evidence="7">
    <location>
        <begin position="87"/>
        <end position="183"/>
    </location>
</feature>
<dbReference type="PANTHER" id="PTHR24269:SF16">
    <property type="entry name" value="PROTEIN SLG1"/>
    <property type="match status" value="1"/>
</dbReference>
<name>W2S6R0_CYPE1</name>
<dbReference type="Proteomes" id="UP000030752">
    <property type="component" value="Unassembled WGS sequence"/>
</dbReference>
<evidence type="ECO:0000256" key="4">
    <source>
        <dbReference type="ARBA" id="ARBA00022989"/>
    </source>
</evidence>
<gene>
    <name evidence="8" type="ORF">HMPREF1541_02783</name>
</gene>
<evidence type="ECO:0000313" key="9">
    <source>
        <dbReference type="Proteomes" id="UP000030752"/>
    </source>
</evidence>
<accession>W2S6R0</accession>
<keyword evidence="4" id="KW-1133">Transmembrane helix</keyword>
<dbReference type="SMART" id="SM00321">
    <property type="entry name" value="WSC"/>
    <property type="match status" value="2"/>
</dbReference>
<dbReference type="GO" id="GO:0005886">
    <property type="term" value="C:plasma membrane"/>
    <property type="evidence" value="ECO:0007669"/>
    <property type="project" value="TreeGrafter"/>
</dbReference>
<dbReference type="GeneID" id="19970122"/>
<protein>
    <recommendedName>
        <fullName evidence="7">WSC domain-containing protein</fullName>
    </recommendedName>
</protein>
<dbReference type="OrthoDB" id="5985073at2759"/>
<evidence type="ECO:0000256" key="5">
    <source>
        <dbReference type="ARBA" id="ARBA00023136"/>
    </source>
</evidence>
<dbReference type="InterPro" id="IPR002889">
    <property type="entry name" value="WSC_carb-bd"/>
</dbReference>
<evidence type="ECO:0000256" key="6">
    <source>
        <dbReference type="ARBA" id="ARBA00023180"/>
    </source>
</evidence>
<evidence type="ECO:0000259" key="7">
    <source>
        <dbReference type="PROSITE" id="PS51212"/>
    </source>
</evidence>
<dbReference type="RefSeq" id="XP_008715360.1">
    <property type="nucleotide sequence ID" value="XM_008717138.1"/>
</dbReference>
<keyword evidence="3" id="KW-0732">Signal</keyword>
<evidence type="ECO:0000313" key="8">
    <source>
        <dbReference type="EMBL" id="ETN43624.1"/>
    </source>
</evidence>
<dbReference type="InterPro" id="IPR051836">
    <property type="entry name" value="Kremen_rcpt"/>
</dbReference>
<keyword evidence="2" id="KW-0812">Transmembrane</keyword>
<dbReference type="PROSITE" id="PS51212">
    <property type="entry name" value="WSC"/>
    <property type="match status" value="2"/>
</dbReference>
<proteinExistence type="predicted"/>
<dbReference type="InParanoid" id="W2S6R0"/>
<dbReference type="Pfam" id="PF01822">
    <property type="entry name" value="WSC"/>
    <property type="match status" value="2"/>
</dbReference>
<evidence type="ECO:0000256" key="2">
    <source>
        <dbReference type="ARBA" id="ARBA00022692"/>
    </source>
</evidence>
<dbReference type="AlphaFoldDB" id="W2S6R0"/>
<dbReference type="EMBL" id="KB822718">
    <property type="protein sequence ID" value="ETN43624.1"/>
    <property type="molecule type" value="Genomic_DNA"/>
</dbReference>
<organism evidence="8 9">
    <name type="scientific">Cyphellophora europaea (strain CBS 101466)</name>
    <name type="common">Phialophora europaea</name>
    <dbReference type="NCBI Taxonomy" id="1220924"/>
    <lineage>
        <taxon>Eukaryota</taxon>
        <taxon>Fungi</taxon>
        <taxon>Dikarya</taxon>
        <taxon>Ascomycota</taxon>
        <taxon>Pezizomycotina</taxon>
        <taxon>Eurotiomycetes</taxon>
        <taxon>Chaetothyriomycetidae</taxon>
        <taxon>Chaetothyriales</taxon>
        <taxon>Cyphellophoraceae</taxon>
        <taxon>Cyphellophora</taxon>
    </lineage>
</organism>
<dbReference type="eggNOG" id="KOG4157">
    <property type="taxonomic scope" value="Eukaryota"/>
</dbReference>
<evidence type="ECO:0000256" key="1">
    <source>
        <dbReference type="ARBA" id="ARBA00004167"/>
    </source>
</evidence>
<dbReference type="PANTHER" id="PTHR24269">
    <property type="entry name" value="KREMEN PROTEIN"/>
    <property type="match status" value="1"/>
</dbReference>
<keyword evidence="6" id="KW-0325">Glycoprotein</keyword>
<comment type="subcellular location">
    <subcellularLocation>
        <location evidence="1">Membrane</location>
        <topology evidence="1">Single-pass membrane protein</topology>
    </subcellularLocation>
</comment>
<keyword evidence="5" id="KW-0472">Membrane</keyword>
<dbReference type="HOGENOM" id="CLU_063916_1_1_1"/>
<sequence>MSTSSCATFCLSKSLPVFGLEYGRECYCASSLAASARPLSPNTSDASSGCNMPCSGAATEVCGGNSRLSVYNNTLYSPPVHKATISGYAFQGCYTDIGPRTLQGYSFSNGNMSQELCVSTCAAKDFKVAGAEYAEQCFCGTEVLISADGKGGMKVQNGECAMPCKGDGSEWCGAGNRLSIWAM</sequence>
<keyword evidence="9" id="KW-1185">Reference proteome</keyword>
<feature type="domain" description="WSC" evidence="7">
    <location>
        <begin position="1"/>
        <end position="74"/>
    </location>
</feature>
<reference evidence="8 9" key="1">
    <citation type="submission" date="2013-03" db="EMBL/GenBank/DDBJ databases">
        <title>The Genome Sequence of Phialophora europaea CBS 101466.</title>
        <authorList>
            <consortium name="The Broad Institute Genomics Platform"/>
            <person name="Cuomo C."/>
            <person name="de Hoog S."/>
            <person name="Gorbushina A."/>
            <person name="Walker B."/>
            <person name="Young S.K."/>
            <person name="Zeng Q."/>
            <person name="Gargeya S."/>
            <person name="Fitzgerald M."/>
            <person name="Haas B."/>
            <person name="Abouelleil A."/>
            <person name="Allen A.W."/>
            <person name="Alvarado L."/>
            <person name="Arachchi H.M."/>
            <person name="Berlin A.M."/>
            <person name="Chapman S.B."/>
            <person name="Gainer-Dewar J."/>
            <person name="Goldberg J."/>
            <person name="Griggs A."/>
            <person name="Gujja S."/>
            <person name="Hansen M."/>
            <person name="Howarth C."/>
            <person name="Imamovic A."/>
            <person name="Ireland A."/>
            <person name="Larimer J."/>
            <person name="McCowan C."/>
            <person name="Murphy C."/>
            <person name="Pearson M."/>
            <person name="Poon T.W."/>
            <person name="Priest M."/>
            <person name="Roberts A."/>
            <person name="Saif S."/>
            <person name="Shea T."/>
            <person name="Sisk P."/>
            <person name="Sykes S."/>
            <person name="Wortman J."/>
            <person name="Nusbaum C."/>
            <person name="Birren B."/>
        </authorList>
    </citation>
    <scope>NUCLEOTIDE SEQUENCE [LARGE SCALE GENOMIC DNA]</scope>
    <source>
        <strain evidence="8 9">CBS 101466</strain>
    </source>
</reference>